<evidence type="ECO:0000256" key="2">
    <source>
        <dbReference type="ARBA" id="ARBA00009441"/>
    </source>
</evidence>
<name>A0ABZ3HCR8_9BACT</name>
<dbReference type="Proteomes" id="UP001447842">
    <property type="component" value="Chromosome"/>
</dbReference>
<evidence type="ECO:0000256" key="9">
    <source>
        <dbReference type="PIRNR" id="PIRNR003128"/>
    </source>
</evidence>
<keyword evidence="10" id="KW-0175">Coiled coil</keyword>
<protein>
    <recommendedName>
        <fullName evidence="3 9">DNA repair protein RecN</fullName>
    </recommendedName>
    <alternativeName>
        <fullName evidence="8 9">Recombination protein N</fullName>
    </alternativeName>
</protein>
<organism evidence="12 13">
    <name type="scientific">Sulfurimonas diazotrophicus</name>
    <dbReference type="NCBI Taxonomy" id="3131939"/>
    <lineage>
        <taxon>Bacteria</taxon>
        <taxon>Pseudomonadati</taxon>
        <taxon>Campylobacterota</taxon>
        <taxon>Epsilonproteobacteria</taxon>
        <taxon>Campylobacterales</taxon>
        <taxon>Sulfurimonadaceae</taxon>
        <taxon>Sulfurimonas</taxon>
    </lineage>
</organism>
<dbReference type="PIRSF" id="PIRSF003128">
    <property type="entry name" value="RecN"/>
    <property type="match status" value="1"/>
</dbReference>
<keyword evidence="4" id="KW-0547">Nucleotide-binding</keyword>
<keyword evidence="5 9" id="KW-0227">DNA damage</keyword>
<reference evidence="12 13" key="1">
    <citation type="submission" date="2024-03" db="EMBL/GenBank/DDBJ databases">
        <title>Sulfurimonas sp. HSL3-1.</title>
        <authorList>
            <person name="Wang S."/>
        </authorList>
    </citation>
    <scope>NUCLEOTIDE SEQUENCE [LARGE SCALE GENOMIC DNA]</scope>
    <source>
        <strain evidence="12 13">HSL3-1</strain>
    </source>
</reference>
<evidence type="ECO:0000256" key="4">
    <source>
        <dbReference type="ARBA" id="ARBA00022741"/>
    </source>
</evidence>
<dbReference type="SMART" id="SM00382">
    <property type="entry name" value="AAA"/>
    <property type="match status" value="1"/>
</dbReference>
<dbReference type="InterPro" id="IPR027417">
    <property type="entry name" value="P-loop_NTPase"/>
</dbReference>
<feature type="coiled-coil region" evidence="10">
    <location>
        <begin position="298"/>
        <end position="325"/>
    </location>
</feature>
<keyword evidence="7 9" id="KW-0234">DNA repair</keyword>
<evidence type="ECO:0000256" key="6">
    <source>
        <dbReference type="ARBA" id="ARBA00022840"/>
    </source>
</evidence>
<evidence type="ECO:0000256" key="5">
    <source>
        <dbReference type="ARBA" id="ARBA00022763"/>
    </source>
</evidence>
<gene>
    <name evidence="12" type="ORF">WCY31_06320</name>
</gene>
<dbReference type="RefSeq" id="WP_345971459.1">
    <property type="nucleotide sequence ID" value="NZ_CP147920.1"/>
</dbReference>
<sequence length="519" mass="58554">MIEHFHLRDCLTFEEVSIDLKPGLIVFSGPSGSGKSVFMRSILASFGLDDPIAALSESVVSWQIDESASGLLNESPNVLREVKKEKARYFFNSQAISRATVAELSKTHLRHLSLKDYSDFDSDALLGLIDATVSVSDAKHTHHVSLYHQGYLRLRHLEQEMERLKSDERKLREQEEFARFEVNKINEIGPEPGEYDALLEIKKSLSKKEKLEEKIGHAQQIFDYEHIVNEVLESLDIDGAFFDDTMNELRTQFDSAQERFDDLEGTDIEQVLNRLESLSELKRRYGSIEEALSYRDSKQKELDVYESLEEHVEALQQELNTLYTSLTQSAAQISLARSGALYTLNDSINGYLHQLYLDGAEVTLTHGDFGPQGQDRASLQLKGAPLQQISAGEFNRLRLALLAVKSEGMQGQQGVLMLDEIDANLSGEESMSVARVLRTLSRHFQILVISHQPQLTAMGEQHFIVTKSEHSHVRELATQEERMEEIARIVSGESVSEKARHLATELLETAHVSAERVVS</sequence>
<comment type="function">
    <text evidence="1 9">May be involved in recombinational repair of damaged DNA.</text>
</comment>
<evidence type="ECO:0000256" key="7">
    <source>
        <dbReference type="ARBA" id="ARBA00023204"/>
    </source>
</evidence>
<dbReference type="EMBL" id="CP147920">
    <property type="protein sequence ID" value="XAU16322.1"/>
    <property type="molecule type" value="Genomic_DNA"/>
</dbReference>
<accession>A0ABZ3HCR8</accession>
<keyword evidence="6" id="KW-0067">ATP-binding</keyword>
<evidence type="ECO:0000256" key="1">
    <source>
        <dbReference type="ARBA" id="ARBA00003618"/>
    </source>
</evidence>
<dbReference type="Pfam" id="PF02463">
    <property type="entry name" value="SMC_N"/>
    <property type="match status" value="1"/>
</dbReference>
<evidence type="ECO:0000313" key="12">
    <source>
        <dbReference type="EMBL" id="XAU16322.1"/>
    </source>
</evidence>
<comment type="similarity">
    <text evidence="2 9">Belongs to the RecN family.</text>
</comment>
<evidence type="ECO:0000256" key="3">
    <source>
        <dbReference type="ARBA" id="ARBA00021315"/>
    </source>
</evidence>
<proteinExistence type="inferred from homology"/>
<dbReference type="InterPro" id="IPR003395">
    <property type="entry name" value="RecF/RecN/SMC_N"/>
</dbReference>
<dbReference type="PANTHER" id="PTHR11059">
    <property type="entry name" value="DNA REPAIR PROTEIN RECN"/>
    <property type="match status" value="1"/>
</dbReference>
<evidence type="ECO:0000313" key="13">
    <source>
        <dbReference type="Proteomes" id="UP001447842"/>
    </source>
</evidence>
<dbReference type="InterPro" id="IPR004604">
    <property type="entry name" value="DNA_recomb/repair_RecN"/>
</dbReference>
<dbReference type="PANTHER" id="PTHR11059:SF0">
    <property type="entry name" value="DNA REPAIR PROTEIN RECN"/>
    <property type="match status" value="1"/>
</dbReference>
<evidence type="ECO:0000259" key="11">
    <source>
        <dbReference type="SMART" id="SM00382"/>
    </source>
</evidence>
<keyword evidence="13" id="KW-1185">Reference proteome</keyword>
<evidence type="ECO:0000256" key="8">
    <source>
        <dbReference type="ARBA" id="ARBA00033408"/>
    </source>
</evidence>
<dbReference type="SUPFAM" id="SSF52540">
    <property type="entry name" value="P-loop containing nucleoside triphosphate hydrolases"/>
    <property type="match status" value="1"/>
</dbReference>
<dbReference type="InterPro" id="IPR003593">
    <property type="entry name" value="AAA+_ATPase"/>
</dbReference>
<evidence type="ECO:0000256" key="10">
    <source>
        <dbReference type="SAM" id="Coils"/>
    </source>
</evidence>
<dbReference type="Gene3D" id="3.40.50.300">
    <property type="entry name" value="P-loop containing nucleotide triphosphate hydrolases"/>
    <property type="match status" value="2"/>
</dbReference>
<feature type="domain" description="AAA+ ATPase" evidence="11">
    <location>
        <begin position="21"/>
        <end position="469"/>
    </location>
</feature>